<comment type="caution">
    <text evidence="2">The sequence shown here is derived from an EMBL/GenBank/DDBJ whole genome shotgun (WGS) entry which is preliminary data.</text>
</comment>
<dbReference type="EMBL" id="AGNL01004882">
    <property type="protein sequence ID" value="EJK73066.1"/>
    <property type="molecule type" value="Genomic_DNA"/>
</dbReference>
<feature type="non-terminal residue" evidence="2">
    <location>
        <position position="1"/>
    </location>
</feature>
<dbReference type="Proteomes" id="UP000266841">
    <property type="component" value="Unassembled WGS sequence"/>
</dbReference>
<evidence type="ECO:0000313" key="2">
    <source>
        <dbReference type="EMBL" id="EJK73066.1"/>
    </source>
</evidence>
<feature type="compositionally biased region" description="Pro residues" evidence="1">
    <location>
        <begin position="170"/>
        <end position="217"/>
    </location>
</feature>
<dbReference type="eggNOG" id="ENOG502QRH7">
    <property type="taxonomic scope" value="Eukaryota"/>
</dbReference>
<sequence>QEVFINNKAADALSTGILVGHQFEPANIGFYTVSNAPFRDPTKDSVVSTTNGLVKLTKATLKLATKTFGPTSYPEMFFKRAQELAEEKDGEIEDVMRNFNAPNLVAHLQWVLEQSWIRFLTNCKSNDMSFGPLQLDGPFLHALANPLTLQQPSEISTLIRAAGLPDRPGPEAPPRPPPQRPQRPPPMMFQQPPPNAPPRHPLPPNQPNPYQPQPNQYPPNQYQPNVPRMRGEIVTHPNQPENIRCDPNFFRQVIFNFGIGDPTVQCPRCEDGRDECLNYALKGVCDSNCHRSHAHRRDGEAMEPGESDMEISVETNGATGDRETDAQE</sequence>
<name>K0THC9_THAOC</name>
<keyword evidence="3" id="KW-1185">Reference proteome</keyword>
<gene>
    <name evidence="2" type="ORF">THAOC_05333</name>
</gene>
<feature type="region of interest" description="Disordered" evidence="1">
    <location>
        <begin position="162"/>
        <end position="227"/>
    </location>
</feature>
<feature type="region of interest" description="Disordered" evidence="1">
    <location>
        <begin position="296"/>
        <end position="328"/>
    </location>
</feature>
<accession>K0THC9</accession>
<evidence type="ECO:0000313" key="3">
    <source>
        <dbReference type="Proteomes" id="UP000266841"/>
    </source>
</evidence>
<proteinExistence type="predicted"/>
<protein>
    <submittedName>
        <fullName evidence="2">Uncharacterized protein</fullName>
    </submittedName>
</protein>
<feature type="compositionally biased region" description="Low complexity" evidence="1">
    <location>
        <begin position="218"/>
        <end position="227"/>
    </location>
</feature>
<dbReference type="AlphaFoldDB" id="K0THC9"/>
<reference evidence="2 3" key="1">
    <citation type="journal article" date="2012" name="Genome Biol.">
        <title>Genome and low-iron response of an oceanic diatom adapted to chronic iron limitation.</title>
        <authorList>
            <person name="Lommer M."/>
            <person name="Specht M."/>
            <person name="Roy A.S."/>
            <person name="Kraemer L."/>
            <person name="Andreson R."/>
            <person name="Gutowska M.A."/>
            <person name="Wolf J."/>
            <person name="Bergner S.V."/>
            <person name="Schilhabel M.B."/>
            <person name="Klostermeier U.C."/>
            <person name="Beiko R.G."/>
            <person name="Rosenstiel P."/>
            <person name="Hippler M."/>
            <person name="Laroche J."/>
        </authorList>
    </citation>
    <scope>NUCLEOTIDE SEQUENCE [LARGE SCALE GENOMIC DNA]</scope>
    <source>
        <strain evidence="2 3">CCMP1005</strain>
    </source>
</reference>
<feature type="compositionally biased region" description="Acidic residues" evidence="1">
    <location>
        <begin position="301"/>
        <end position="311"/>
    </location>
</feature>
<organism evidence="2 3">
    <name type="scientific">Thalassiosira oceanica</name>
    <name type="common">Marine diatom</name>
    <dbReference type="NCBI Taxonomy" id="159749"/>
    <lineage>
        <taxon>Eukaryota</taxon>
        <taxon>Sar</taxon>
        <taxon>Stramenopiles</taxon>
        <taxon>Ochrophyta</taxon>
        <taxon>Bacillariophyta</taxon>
        <taxon>Coscinodiscophyceae</taxon>
        <taxon>Thalassiosirophycidae</taxon>
        <taxon>Thalassiosirales</taxon>
        <taxon>Thalassiosiraceae</taxon>
        <taxon>Thalassiosira</taxon>
    </lineage>
</organism>
<evidence type="ECO:0000256" key="1">
    <source>
        <dbReference type="SAM" id="MobiDB-lite"/>
    </source>
</evidence>